<dbReference type="EMBL" id="JAAMRD010000014">
    <property type="protein sequence ID" value="MBA1306016.1"/>
    <property type="molecule type" value="Genomic_DNA"/>
</dbReference>
<dbReference type="RefSeq" id="WP_181121764.1">
    <property type="nucleotide sequence ID" value="NZ_JAAMRD010000014.1"/>
</dbReference>
<gene>
    <name evidence="1" type="ORF">G7024_16620</name>
</gene>
<evidence type="ECO:0000313" key="2">
    <source>
        <dbReference type="Proteomes" id="UP001138621"/>
    </source>
</evidence>
<dbReference type="PROSITE" id="PS51257">
    <property type="entry name" value="PROKAR_LIPOPROTEIN"/>
    <property type="match status" value="1"/>
</dbReference>
<dbReference type="AlphaFoldDB" id="A0AA40RUF5"/>
<protein>
    <recommendedName>
        <fullName evidence="3">Lipoprotein</fullName>
    </recommendedName>
</protein>
<accession>A0AA40RUF5</accession>
<proteinExistence type="predicted"/>
<dbReference type="Proteomes" id="UP001138621">
    <property type="component" value="Unassembled WGS sequence"/>
</dbReference>
<evidence type="ECO:0000313" key="1">
    <source>
        <dbReference type="EMBL" id="MBA1306016.1"/>
    </source>
</evidence>
<sequence>MNPSNLKAWLVAAGTVALAGCGNSYDGMYAAQAGFLGPIIAIEIDGSKANIVQFDQFRQRIAREETWSAEDKGEKLLLTSLHDVTYAFVRAVDDRGLECLNCGDDLPISWSPFNPNK</sequence>
<organism evidence="1 2">
    <name type="scientific">Stutzerimonas stutzeri</name>
    <name type="common">Pseudomonas stutzeri</name>
    <dbReference type="NCBI Taxonomy" id="316"/>
    <lineage>
        <taxon>Bacteria</taxon>
        <taxon>Pseudomonadati</taxon>
        <taxon>Pseudomonadota</taxon>
        <taxon>Gammaproteobacteria</taxon>
        <taxon>Pseudomonadales</taxon>
        <taxon>Pseudomonadaceae</taxon>
        <taxon>Stutzerimonas</taxon>
    </lineage>
</organism>
<name>A0AA40RUF5_STUST</name>
<comment type="caution">
    <text evidence="1">The sequence shown here is derived from an EMBL/GenBank/DDBJ whole genome shotgun (WGS) entry which is preliminary data.</text>
</comment>
<reference evidence="1" key="1">
    <citation type="submission" date="2020-02" db="EMBL/GenBank/DDBJ databases">
        <title>Synteny-based analysis reveals conserved mechanism for high triclosan tolerance in Pseudomonas, as well as instances of horizontal transfer.</title>
        <authorList>
            <person name="Mcfarland A.G."/>
            <person name="Bertucci H.K."/>
            <person name="Litmann E."/>
            <person name="Shen J."/>
            <person name="Huttenhower C."/>
            <person name="Hartmann E.M."/>
        </authorList>
    </citation>
    <scope>NUCLEOTIDE SEQUENCE</scope>
    <source>
        <strain evidence="1">109A1</strain>
    </source>
</reference>
<evidence type="ECO:0008006" key="3">
    <source>
        <dbReference type="Google" id="ProtNLM"/>
    </source>
</evidence>